<name>A0A9P5NB22_GYMJU</name>
<feature type="non-terminal residue" evidence="1">
    <location>
        <position position="1"/>
    </location>
</feature>
<sequence>DNESLHMGIKLYLDTTIASEEVYNSICNTFNCLMERKGHKFEPIPTLYQVKEHIKELTGVYSIFHDMCIKSCIAYTSPFSSLKDCLKCQE</sequence>
<dbReference type="OrthoDB" id="2742740at2759"/>
<dbReference type="EMBL" id="JADNYJ010000149">
    <property type="protein sequence ID" value="KAF8879426.1"/>
    <property type="molecule type" value="Genomic_DNA"/>
</dbReference>
<feature type="non-terminal residue" evidence="1">
    <location>
        <position position="90"/>
    </location>
</feature>
<evidence type="ECO:0000313" key="1">
    <source>
        <dbReference type="EMBL" id="KAF8879426.1"/>
    </source>
</evidence>
<proteinExistence type="predicted"/>
<gene>
    <name evidence="1" type="ORF">CPB84DRAFT_1630232</name>
</gene>
<keyword evidence="2" id="KW-1185">Reference proteome</keyword>
<accession>A0A9P5NB22</accession>
<comment type="caution">
    <text evidence="1">The sequence shown here is derived from an EMBL/GenBank/DDBJ whole genome shotgun (WGS) entry which is preliminary data.</text>
</comment>
<evidence type="ECO:0000313" key="2">
    <source>
        <dbReference type="Proteomes" id="UP000724874"/>
    </source>
</evidence>
<dbReference type="AlphaFoldDB" id="A0A9P5NB22"/>
<organism evidence="1 2">
    <name type="scientific">Gymnopilus junonius</name>
    <name type="common">Spectacular rustgill mushroom</name>
    <name type="synonym">Gymnopilus spectabilis subsp. junonius</name>
    <dbReference type="NCBI Taxonomy" id="109634"/>
    <lineage>
        <taxon>Eukaryota</taxon>
        <taxon>Fungi</taxon>
        <taxon>Dikarya</taxon>
        <taxon>Basidiomycota</taxon>
        <taxon>Agaricomycotina</taxon>
        <taxon>Agaricomycetes</taxon>
        <taxon>Agaricomycetidae</taxon>
        <taxon>Agaricales</taxon>
        <taxon>Agaricineae</taxon>
        <taxon>Hymenogastraceae</taxon>
        <taxon>Gymnopilus</taxon>
    </lineage>
</organism>
<reference evidence="1" key="1">
    <citation type="submission" date="2020-11" db="EMBL/GenBank/DDBJ databases">
        <authorList>
            <consortium name="DOE Joint Genome Institute"/>
            <person name="Ahrendt S."/>
            <person name="Riley R."/>
            <person name="Andreopoulos W."/>
            <person name="LaButti K."/>
            <person name="Pangilinan J."/>
            <person name="Ruiz-duenas F.J."/>
            <person name="Barrasa J.M."/>
            <person name="Sanchez-Garcia M."/>
            <person name="Camarero S."/>
            <person name="Miyauchi S."/>
            <person name="Serrano A."/>
            <person name="Linde D."/>
            <person name="Babiker R."/>
            <person name="Drula E."/>
            <person name="Ayuso-Fernandez I."/>
            <person name="Pacheco R."/>
            <person name="Padilla G."/>
            <person name="Ferreira P."/>
            <person name="Barriuso J."/>
            <person name="Kellner H."/>
            <person name="Castanera R."/>
            <person name="Alfaro M."/>
            <person name="Ramirez L."/>
            <person name="Pisabarro A.G."/>
            <person name="Kuo A."/>
            <person name="Tritt A."/>
            <person name="Lipzen A."/>
            <person name="He G."/>
            <person name="Yan M."/>
            <person name="Ng V."/>
            <person name="Cullen D."/>
            <person name="Martin F."/>
            <person name="Rosso M.-N."/>
            <person name="Henrissat B."/>
            <person name="Hibbett D."/>
            <person name="Martinez A.T."/>
            <person name="Grigoriev I.V."/>
        </authorList>
    </citation>
    <scope>NUCLEOTIDE SEQUENCE</scope>
    <source>
        <strain evidence="1">AH 44721</strain>
    </source>
</reference>
<protein>
    <submittedName>
        <fullName evidence="1">Uncharacterized protein</fullName>
    </submittedName>
</protein>
<dbReference type="Proteomes" id="UP000724874">
    <property type="component" value="Unassembled WGS sequence"/>
</dbReference>